<dbReference type="RefSeq" id="WP_125051689.1">
    <property type="nucleotide sequence ID" value="NZ_BHZD01000001.1"/>
</dbReference>
<evidence type="ECO:0000256" key="2">
    <source>
        <dbReference type="SAM" id="Phobius"/>
    </source>
</evidence>
<evidence type="ECO:0000313" key="4">
    <source>
        <dbReference type="Proteomes" id="UP000286746"/>
    </source>
</evidence>
<proteinExistence type="predicted"/>
<feature type="transmembrane region" description="Helical" evidence="2">
    <location>
        <begin position="20"/>
        <end position="48"/>
    </location>
</feature>
<evidence type="ECO:0000256" key="1">
    <source>
        <dbReference type="SAM" id="MobiDB-lite"/>
    </source>
</evidence>
<comment type="caution">
    <text evidence="3">The sequence shown here is derived from an EMBL/GenBank/DDBJ whole genome shotgun (WGS) entry which is preliminary data.</text>
</comment>
<dbReference type="AlphaFoldDB" id="A0A401VVD4"/>
<feature type="compositionally biased region" description="Basic residues" evidence="1">
    <location>
        <begin position="51"/>
        <end position="70"/>
    </location>
</feature>
<sequence>MSPDALLTAAPLPVEAPTAASHLAIGIGPLVAGIVVVLLLIGAVVYGYRRRARNKDRPPRAHARPRHARTAARNGRPARETDGVSRESHDAAPAAGVKDMGQYGTRPGDSDEPPPWNEGKSGSFGNG</sequence>
<organism evidence="3 4">
    <name type="scientific">Streptomyces paromomycinus</name>
    <name type="common">Streptomyces rimosus subsp. paromomycinus</name>
    <dbReference type="NCBI Taxonomy" id="92743"/>
    <lineage>
        <taxon>Bacteria</taxon>
        <taxon>Bacillati</taxon>
        <taxon>Actinomycetota</taxon>
        <taxon>Actinomycetes</taxon>
        <taxon>Kitasatosporales</taxon>
        <taxon>Streptomycetaceae</taxon>
        <taxon>Streptomyces</taxon>
    </lineage>
</organism>
<dbReference type="EMBL" id="BHZD01000001">
    <property type="protein sequence ID" value="GCD41024.1"/>
    <property type="molecule type" value="Genomic_DNA"/>
</dbReference>
<feature type="region of interest" description="Disordered" evidence="1">
    <location>
        <begin position="51"/>
        <end position="127"/>
    </location>
</feature>
<keyword evidence="2" id="KW-0472">Membrane</keyword>
<feature type="compositionally biased region" description="Basic and acidic residues" evidence="1">
    <location>
        <begin position="77"/>
        <end position="90"/>
    </location>
</feature>
<keyword evidence="4" id="KW-1185">Reference proteome</keyword>
<dbReference type="Pfam" id="PF20087">
    <property type="entry name" value="DUF6479"/>
    <property type="match status" value="1"/>
</dbReference>
<evidence type="ECO:0000313" key="3">
    <source>
        <dbReference type="EMBL" id="GCD41024.1"/>
    </source>
</evidence>
<dbReference type="InterPro" id="IPR045513">
    <property type="entry name" value="DUF6479"/>
</dbReference>
<keyword evidence="2" id="KW-0812">Transmembrane</keyword>
<gene>
    <name evidence="3" type="ORF">GKJPGBOP_00677</name>
</gene>
<dbReference type="Proteomes" id="UP000286746">
    <property type="component" value="Unassembled WGS sequence"/>
</dbReference>
<name>A0A401VVD4_STREY</name>
<accession>A0A401VVD4</accession>
<keyword evidence="2" id="KW-1133">Transmembrane helix</keyword>
<protein>
    <submittedName>
        <fullName evidence="3">Uncharacterized protein</fullName>
    </submittedName>
</protein>
<reference evidence="3 4" key="1">
    <citation type="submission" date="2018-11" db="EMBL/GenBank/DDBJ databases">
        <title>Whole genome sequence of Streptomyces paromomycinus NBRC 15454(T).</title>
        <authorList>
            <person name="Komaki H."/>
            <person name="Tamura T."/>
        </authorList>
    </citation>
    <scope>NUCLEOTIDE SEQUENCE [LARGE SCALE GENOMIC DNA]</scope>
    <source>
        <strain evidence="3 4">NBRC 15454</strain>
    </source>
</reference>